<evidence type="ECO:0000259" key="1">
    <source>
        <dbReference type="Pfam" id="PF08447"/>
    </source>
</evidence>
<dbReference type="Gene3D" id="1.10.10.10">
    <property type="entry name" value="Winged helix-like DNA-binding domain superfamily/Winged helix DNA-binding domain"/>
    <property type="match status" value="1"/>
</dbReference>
<keyword evidence="3" id="KW-1185">Reference proteome</keyword>
<dbReference type="PANTHER" id="PTHR35807">
    <property type="entry name" value="TRANSCRIPTIONAL REGULATOR REDD-RELATED"/>
    <property type="match status" value="1"/>
</dbReference>
<dbReference type="InterPro" id="IPR036388">
    <property type="entry name" value="WH-like_DNA-bd_sf"/>
</dbReference>
<dbReference type="Gene3D" id="3.30.450.20">
    <property type="entry name" value="PAS domain"/>
    <property type="match status" value="2"/>
</dbReference>
<dbReference type="RefSeq" id="WP_012797300.1">
    <property type="nucleotide sequence ID" value="NC_013165.1"/>
</dbReference>
<reference evidence="2 3" key="1">
    <citation type="journal article" date="2009" name="Stand. Genomic Sci.">
        <title>Complete genome sequence of Slackia heliotrinireducens type strain (RHS 1).</title>
        <authorList>
            <person name="Pukall R."/>
            <person name="Lapidus A."/>
            <person name="Nolan M."/>
            <person name="Copeland A."/>
            <person name="Glavina Del Rio T."/>
            <person name="Lucas S."/>
            <person name="Chen F."/>
            <person name="Tice H."/>
            <person name="Cheng J.F."/>
            <person name="Chertkov O."/>
            <person name="Bruce D."/>
            <person name="Goodwin L."/>
            <person name="Kuske C."/>
            <person name="Brettin T."/>
            <person name="Detter J.C."/>
            <person name="Han C."/>
            <person name="Pitluck S."/>
            <person name="Pati A."/>
            <person name="Mavrommatis K."/>
            <person name="Ivanova N."/>
            <person name="Ovchinnikova G."/>
            <person name="Chen A."/>
            <person name="Palaniappan K."/>
            <person name="Schneider S."/>
            <person name="Rohde M."/>
            <person name="Chain P."/>
            <person name="D'haeseleer P."/>
            <person name="Goker M."/>
            <person name="Bristow J."/>
            <person name="Eisen J.A."/>
            <person name="Markowitz V."/>
            <person name="Kyrpides N.C."/>
            <person name="Klenk H.P."/>
            <person name="Hugenholtz P."/>
        </authorList>
    </citation>
    <scope>NUCLEOTIDE SEQUENCE [LARGE SCALE GENOMIC DNA]</scope>
    <source>
        <strain evidence="3">ATCC 29202 / DSM 20476 / NCTC 11029 / RHS 1</strain>
    </source>
</reference>
<evidence type="ECO:0000313" key="3">
    <source>
        <dbReference type="Proteomes" id="UP000002026"/>
    </source>
</evidence>
<sequence>MTYASKNLCDLLGVAAAELESSDADAYAAHVHADDQEVYAGLVANAGKGPGTYSAQYRLVTADGRMLHTNDTLTVEMTEEGELSGYSVLADITELTGEIGGLKFLSDTVPCGFIKYTCDTTPQVTYINQKMLEILGFSEKDRFSSEYLEMCKRNIFLLVPVEERRRFGLYLKLVYRREAPIAGEMAMLRSDGTPAYLFGWVTKTVNDQGVEEFQSVCMDVTERHLDKTRRDAERYLTALSEAYDLIFEYDLGSCTVKYLFGRGFPELQWVQGIPMKMDDVTDRWIASTVDRQDREAMRAFFSDFFQNKPMPSGRSSVIRFGMQSSDGEVRPCSGQFVKIDQFVSLFCCKRGADVASDGAKGNPSAEGALPGDADEVPRVQIRTFGFFDVFVDGKPIAFRNEKSKELFALLVDRRGGFVSSSEAISFLWEDEPVSPVTLSRYRKVALRLKNILDEYAISDVVENVNGKRRLATEKVSCDLYDYLSGREEFAQLFKGSYLSNYSWGETTLAGLLGDVSHATDRNPS</sequence>
<dbReference type="InterPro" id="IPR051677">
    <property type="entry name" value="AfsR-DnrI-RedD_regulator"/>
</dbReference>
<name>C7N0W1_SLAHD</name>
<dbReference type="SUPFAM" id="SSF55785">
    <property type="entry name" value="PYP-like sensor domain (PAS domain)"/>
    <property type="match status" value="2"/>
</dbReference>
<protein>
    <submittedName>
        <fullName evidence="2">PAS domain-containing protein</fullName>
    </submittedName>
</protein>
<dbReference type="STRING" id="471855.Shel_01150"/>
<feature type="domain" description="PAS fold-3" evidence="1">
    <location>
        <begin position="2"/>
        <end position="83"/>
    </location>
</feature>
<dbReference type="CDD" id="cd00130">
    <property type="entry name" value="PAS"/>
    <property type="match status" value="2"/>
</dbReference>
<accession>C7N0W1</accession>
<dbReference type="SMART" id="SM00086">
    <property type="entry name" value="PAC"/>
    <property type="match status" value="2"/>
</dbReference>
<dbReference type="Pfam" id="PF08447">
    <property type="entry name" value="PAS_3"/>
    <property type="match status" value="1"/>
</dbReference>
<proteinExistence type="predicted"/>
<dbReference type="InterPro" id="IPR035965">
    <property type="entry name" value="PAS-like_dom_sf"/>
</dbReference>
<dbReference type="KEGG" id="shi:Shel_01150"/>
<dbReference type="EMBL" id="CP001684">
    <property type="protein sequence ID" value="ACV21189.1"/>
    <property type="molecule type" value="Genomic_DNA"/>
</dbReference>
<dbReference type="InterPro" id="IPR013655">
    <property type="entry name" value="PAS_fold_3"/>
</dbReference>
<dbReference type="eggNOG" id="COG3947">
    <property type="taxonomic scope" value="Bacteria"/>
</dbReference>
<dbReference type="HOGENOM" id="CLU_519627_0_0_11"/>
<organism evidence="2 3">
    <name type="scientific">Slackia heliotrinireducens (strain ATCC 29202 / DSM 20476 / NCTC 11029 / RHS 1)</name>
    <name type="common">Peptococcus heliotrinreducens</name>
    <dbReference type="NCBI Taxonomy" id="471855"/>
    <lineage>
        <taxon>Bacteria</taxon>
        <taxon>Bacillati</taxon>
        <taxon>Actinomycetota</taxon>
        <taxon>Coriobacteriia</taxon>
        <taxon>Eggerthellales</taxon>
        <taxon>Eggerthellaceae</taxon>
        <taxon>Slackia</taxon>
    </lineage>
</organism>
<evidence type="ECO:0000313" key="2">
    <source>
        <dbReference type="EMBL" id="ACV21189.1"/>
    </source>
</evidence>
<dbReference type="InterPro" id="IPR000014">
    <property type="entry name" value="PAS"/>
</dbReference>
<gene>
    <name evidence="2" type="ordered locus">Shel_01150</name>
</gene>
<dbReference type="Proteomes" id="UP000002026">
    <property type="component" value="Chromosome"/>
</dbReference>
<dbReference type="InterPro" id="IPR001610">
    <property type="entry name" value="PAC"/>
</dbReference>
<dbReference type="AlphaFoldDB" id="C7N0W1"/>